<evidence type="ECO:0000256" key="8">
    <source>
        <dbReference type="SAM" id="Phobius"/>
    </source>
</evidence>
<feature type="domain" description="Pycsar effector protein" evidence="9">
    <location>
        <begin position="18"/>
        <end position="177"/>
    </location>
</feature>
<evidence type="ECO:0000256" key="2">
    <source>
        <dbReference type="ARBA" id="ARBA00022475"/>
    </source>
</evidence>
<evidence type="ECO:0000259" key="9">
    <source>
        <dbReference type="Pfam" id="PF18967"/>
    </source>
</evidence>
<name>A0A9X9I535_NEISU</name>
<dbReference type="GO" id="GO:0051607">
    <property type="term" value="P:defense response to virus"/>
    <property type="evidence" value="ECO:0007669"/>
    <property type="project" value="UniProtKB-KW"/>
</dbReference>
<evidence type="ECO:0000313" key="11">
    <source>
        <dbReference type="Proteomes" id="UP001057336"/>
    </source>
</evidence>
<evidence type="ECO:0000256" key="6">
    <source>
        <dbReference type="ARBA" id="ARBA00023118"/>
    </source>
</evidence>
<dbReference type="InterPro" id="IPR043760">
    <property type="entry name" value="PycTM_dom"/>
</dbReference>
<keyword evidence="2" id="KW-1003">Cell membrane</keyword>
<evidence type="ECO:0000256" key="7">
    <source>
        <dbReference type="ARBA" id="ARBA00023136"/>
    </source>
</evidence>
<proteinExistence type="predicted"/>
<keyword evidence="5 8" id="KW-1133">Transmembrane helix</keyword>
<feature type="transmembrane region" description="Helical" evidence="8">
    <location>
        <begin position="73"/>
        <end position="92"/>
    </location>
</feature>
<keyword evidence="6" id="KW-0051">Antiviral defense</keyword>
<dbReference type="Proteomes" id="UP001057336">
    <property type="component" value="Chromosome"/>
</dbReference>
<organism evidence="10 11">
    <name type="scientific">Neisseria subflava</name>
    <dbReference type="NCBI Taxonomy" id="28449"/>
    <lineage>
        <taxon>Bacteria</taxon>
        <taxon>Pseudomonadati</taxon>
        <taxon>Pseudomonadota</taxon>
        <taxon>Betaproteobacteria</taxon>
        <taxon>Neisseriales</taxon>
        <taxon>Neisseriaceae</taxon>
        <taxon>Neisseria</taxon>
    </lineage>
</organism>
<keyword evidence="7 8" id="KW-0472">Membrane</keyword>
<protein>
    <recommendedName>
        <fullName evidence="9">Pycsar effector protein domain-containing protein</fullName>
    </recommendedName>
</protein>
<reference evidence="10" key="1">
    <citation type="submission" date="2021-04" db="EMBL/GenBank/DDBJ databases">
        <title>Characterizing Neisseria spp. as novel respiratory pathobionts in bronchiectasis.</title>
        <authorList>
            <person name="Li L."/>
            <person name="Mac Aogain M."/>
            <person name="Xu T."/>
            <person name="Jaggi T.K."/>
            <person name="Chan L.Y."/>
            <person name="Keir H.R."/>
            <person name="Dicker A.J."/>
            <person name="Qu J."/>
            <person name="Liu Y."/>
            <person name="Chen H.S."/>
            <person name="Koh M.S."/>
            <person name="Ong T.H."/>
            <person name="Lim A.Y.H."/>
            <person name="Abisheganaden J."/>
            <person name="Low T.B."/>
            <person name="Oliver B.G."/>
            <person name="Tan N.S."/>
            <person name="Fang M."/>
            <person name="Chalmers J.D."/>
            <person name="Chotirmall S.H."/>
        </authorList>
    </citation>
    <scope>NUCLEOTIDE SEQUENCE</scope>
    <source>
        <strain evidence="10">CG0073</strain>
    </source>
</reference>
<dbReference type="Pfam" id="PF18967">
    <property type="entry name" value="PycTM"/>
    <property type="match status" value="1"/>
</dbReference>
<evidence type="ECO:0000256" key="3">
    <source>
        <dbReference type="ARBA" id="ARBA00022692"/>
    </source>
</evidence>
<comment type="subcellular location">
    <subcellularLocation>
        <location evidence="1">Cell membrane</location>
    </subcellularLocation>
</comment>
<keyword evidence="3 8" id="KW-0812">Transmembrane</keyword>
<dbReference type="AlphaFoldDB" id="A0A9X9I535"/>
<evidence type="ECO:0000256" key="4">
    <source>
        <dbReference type="ARBA" id="ARBA00022741"/>
    </source>
</evidence>
<dbReference type="EMBL" id="CP073118">
    <property type="protein sequence ID" value="UTG75416.1"/>
    <property type="molecule type" value="Genomic_DNA"/>
</dbReference>
<keyword evidence="4" id="KW-0547">Nucleotide-binding</keyword>
<feature type="transmembrane region" description="Helical" evidence="8">
    <location>
        <begin position="162"/>
        <end position="179"/>
    </location>
</feature>
<evidence type="ECO:0000256" key="5">
    <source>
        <dbReference type="ARBA" id="ARBA00022989"/>
    </source>
</evidence>
<dbReference type="GO" id="GO:0005886">
    <property type="term" value="C:plasma membrane"/>
    <property type="evidence" value="ECO:0007669"/>
    <property type="project" value="UniProtKB-SubCell"/>
</dbReference>
<feature type="transmembrane region" description="Helical" evidence="8">
    <location>
        <begin position="33"/>
        <end position="53"/>
    </location>
</feature>
<dbReference type="GO" id="GO:0000166">
    <property type="term" value="F:nucleotide binding"/>
    <property type="evidence" value="ECO:0007669"/>
    <property type="project" value="UniProtKB-KW"/>
</dbReference>
<gene>
    <name evidence="10" type="ORF">KCG53_09760</name>
</gene>
<accession>A0A9X9I535</accession>
<evidence type="ECO:0000313" key="10">
    <source>
        <dbReference type="EMBL" id="UTG75416.1"/>
    </source>
</evidence>
<evidence type="ECO:0000256" key="1">
    <source>
        <dbReference type="ARBA" id="ARBA00004236"/>
    </source>
</evidence>
<sequence length="180" mass="20663">MHNQQWKLSDDTDKLHLTLDRIIGFISNCDTKVSFWFSFFGAILTILSTLKTPTKEAIKSVLCANPRNITDNVVLIVFLVSAICFIIGLYFLSQALMAKTINNEDRKSNIFFGHIASHENQQAYMKCLKATNLNKYIEDLVSQIYINSKICEQKFKNYNKGVKMSGISIIFLLVSWLYIF</sequence>